<feature type="domain" description="Fibronectin type-III" evidence="2">
    <location>
        <begin position="376"/>
        <end position="472"/>
    </location>
</feature>
<sequence length="664" mass="76824">MRLAQLILILLFVQTTFAQQVVVRNKPFDVGKVEVKWYIPAIKSKAGTKVFRQQQGTSNWELLTPEWILGDTSLVKPLIQNDPNMEFYTDMATTDIKLDTLDGIVWGNMLVQSFYNDQYCKLLGIYYKDNNAIEGQTYRYKVVENKSGKSQLIGISEWVTVGEYQKGVAVNEVTVERKEKELIVNWKVEEMRFFGVNIYRKDLDKNHNREEKLTDRPIMLSMYEDSLGNMVYPDEFYNDADVRENHTYAYRVEGIDFFGQPLNKSKEVVITMKDETPPLPPYNLRKGKVVAKEGKITFNWELEEDADREGMNIFRSTDIEGPFEKVNKRPLSKNIFVFSEHLTEAGFYYYYTQSFDKAGNTANSLPVMIQLDDMIPPSTPKQLQIQADTGKFVLSWAPNTENDLKGYLVFRSASASEDNYVLLTPSAIKETKYYQRMPKNVKTPYAFKIVAVDTSYNRSPYSKIVEAKLPDVTPPEAPYLLDVKEVDGRLSIHWQENTEEDLFGYHLYRKEASETDFRQWNIKLIPAQSFRYLDGRVEEGKVYEYYLKAVDFANNHSKRSEILSGQIAPESLSENKVELKGVARKKKGTAELQWSSELLTKARGVMVYRGSQENNIKPISGLLQTHNFKDKINNKSTYIYQLRIFYTTGEVVMSNKLKLDFNEK</sequence>
<dbReference type="Gene3D" id="2.60.40.10">
    <property type="entry name" value="Immunoglobulins"/>
    <property type="match status" value="3"/>
</dbReference>
<keyword evidence="4" id="KW-1185">Reference proteome</keyword>
<proteinExistence type="predicted"/>
<reference evidence="3 4" key="1">
    <citation type="submission" date="2020-04" db="EMBL/GenBank/DDBJ databases">
        <title>Flammeovirga sp. SR4, a novel species isolated from seawater.</title>
        <authorList>
            <person name="Wang X."/>
        </authorList>
    </citation>
    <scope>NUCLEOTIDE SEQUENCE [LARGE SCALE GENOMIC DNA]</scope>
    <source>
        <strain evidence="3 4">ATCC 23126</strain>
    </source>
</reference>
<comment type="caution">
    <text evidence="3">The sequence shown here is derived from an EMBL/GenBank/DDBJ whole genome shotgun (WGS) entry which is preliminary data.</text>
</comment>
<organism evidence="3 4">
    <name type="scientific">Flammeovirga aprica JL-4</name>
    <dbReference type="NCBI Taxonomy" id="694437"/>
    <lineage>
        <taxon>Bacteria</taxon>
        <taxon>Pseudomonadati</taxon>
        <taxon>Bacteroidota</taxon>
        <taxon>Cytophagia</taxon>
        <taxon>Cytophagales</taxon>
        <taxon>Flammeovirgaceae</taxon>
        <taxon>Flammeovirga</taxon>
    </lineage>
</organism>
<protein>
    <recommendedName>
        <fullName evidence="2">Fibronectin type-III domain-containing protein</fullName>
    </recommendedName>
</protein>
<feature type="chain" id="PRO_5030653896" description="Fibronectin type-III domain-containing protein" evidence="1">
    <location>
        <begin position="19"/>
        <end position="664"/>
    </location>
</feature>
<dbReference type="Proteomes" id="UP000576082">
    <property type="component" value="Unassembled WGS sequence"/>
</dbReference>
<evidence type="ECO:0000256" key="1">
    <source>
        <dbReference type="SAM" id="SignalP"/>
    </source>
</evidence>
<evidence type="ECO:0000313" key="4">
    <source>
        <dbReference type="Proteomes" id="UP000576082"/>
    </source>
</evidence>
<gene>
    <name evidence="3" type="ORF">HHU12_23075</name>
</gene>
<dbReference type="InterPro" id="IPR013783">
    <property type="entry name" value="Ig-like_fold"/>
</dbReference>
<dbReference type="SUPFAM" id="SSF49265">
    <property type="entry name" value="Fibronectin type III"/>
    <property type="match status" value="2"/>
</dbReference>
<name>A0A7X9RY50_9BACT</name>
<dbReference type="PROSITE" id="PS50853">
    <property type="entry name" value="FN3"/>
    <property type="match status" value="2"/>
</dbReference>
<dbReference type="RefSeq" id="WP_169659103.1">
    <property type="nucleotide sequence ID" value="NZ_JABANE010000077.1"/>
</dbReference>
<evidence type="ECO:0000259" key="2">
    <source>
        <dbReference type="PROSITE" id="PS50853"/>
    </source>
</evidence>
<dbReference type="AlphaFoldDB" id="A0A7X9RY50"/>
<feature type="signal peptide" evidence="1">
    <location>
        <begin position="1"/>
        <end position="18"/>
    </location>
</feature>
<keyword evidence="1" id="KW-0732">Signal</keyword>
<dbReference type="InterPro" id="IPR003961">
    <property type="entry name" value="FN3_dom"/>
</dbReference>
<dbReference type="InterPro" id="IPR036116">
    <property type="entry name" value="FN3_sf"/>
</dbReference>
<accession>A0A7X9RY50</accession>
<feature type="domain" description="Fibronectin type-III" evidence="2">
    <location>
        <begin position="474"/>
        <end position="570"/>
    </location>
</feature>
<dbReference type="EMBL" id="JABANE010000077">
    <property type="protein sequence ID" value="NME70876.1"/>
    <property type="molecule type" value="Genomic_DNA"/>
</dbReference>
<evidence type="ECO:0000313" key="3">
    <source>
        <dbReference type="EMBL" id="NME70876.1"/>
    </source>
</evidence>